<protein>
    <submittedName>
        <fullName evidence="3">RNA-binding protein YhbY</fullName>
    </submittedName>
</protein>
<evidence type="ECO:0000313" key="3">
    <source>
        <dbReference type="EMBL" id="VAW82737.1"/>
    </source>
</evidence>
<proteinExistence type="predicted"/>
<name>A0A3B0Z5F1_9ZZZZ</name>
<dbReference type="InterPro" id="IPR035920">
    <property type="entry name" value="YhbY-like_sf"/>
</dbReference>
<dbReference type="Pfam" id="PF01985">
    <property type="entry name" value="CRS1_YhbY"/>
    <property type="match status" value="1"/>
</dbReference>
<dbReference type="Gene3D" id="3.30.110.60">
    <property type="entry name" value="YhbY-like"/>
    <property type="match status" value="1"/>
</dbReference>
<evidence type="ECO:0000256" key="1">
    <source>
        <dbReference type="ARBA" id="ARBA00022884"/>
    </source>
</evidence>
<dbReference type="PANTHER" id="PTHR40065">
    <property type="entry name" value="RNA-BINDING PROTEIN YHBY"/>
    <property type="match status" value="1"/>
</dbReference>
<dbReference type="InterPro" id="IPR017924">
    <property type="entry name" value="RNA-binding_YhbY"/>
</dbReference>
<dbReference type="NCBIfam" id="TIGR00253">
    <property type="entry name" value="RNA_bind_YhbY"/>
    <property type="match status" value="1"/>
</dbReference>
<gene>
    <name evidence="3" type="ORF">MNBD_GAMMA12-2164</name>
</gene>
<evidence type="ECO:0000259" key="2">
    <source>
        <dbReference type="PROSITE" id="PS51295"/>
    </source>
</evidence>
<dbReference type="GO" id="GO:0003723">
    <property type="term" value="F:RNA binding"/>
    <property type="evidence" value="ECO:0007669"/>
    <property type="project" value="UniProtKB-KW"/>
</dbReference>
<dbReference type="SMART" id="SM01103">
    <property type="entry name" value="CRS1_YhbY"/>
    <property type="match status" value="1"/>
</dbReference>
<sequence>MKKTLLNNKQRQFLRKLAHTLKPVIAIANNGLSDAVLRETELTLDHHELIKVKISANDREHKKVIINQLCQKTNALLIQSIGNIAVIFRRAETPVIELPKH</sequence>
<dbReference type="InterPro" id="IPR001890">
    <property type="entry name" value="RNA-binding_CRM"/>
</dbReference>
<accession>A0A3B0Z5F1</accession>
<reference evidence="3" key="1">
    <citation type="submission" date="2018-06" db="EMBL/GenBank/DDBJ databases">
        <authorList>
            <person name="Zhirakovskaya E."/>
        </authorList>
    </citation>
    <scope>NUCLEOTIDE SEQUENCE</scope>
</reference>
<dbReference type="EMBL" id="UOFL01000252">
    <property type="protein sequence ID" value="VAW82737.1"/>
    <property type="molecule type" value="Genomic_DNA"/>
</dbReference>
<dbReference type="PANTHER" id="PTHR40065:SF3">
    <property type="entry name" value="RNA-BINDING PROTEIN YHBY"/>
    <property type="match status" value="1"/>
</dbReference>
<keyword evidence="1" id="KW-0694">RNA-binding</keyword>
<feature type="domain" description="CRM" evidence="2">
    <location>
        <begin position="4"/>
        <end position="100"/>
    </location>
</feature>
<dbReference type="InterPro" id="IPR051925">
    <property type="entry name" value="RNA-binding_domain"/>
</dbReference>
<dbReference type="PROSITE" id="PS51295">
    <property type="entry name" value="CRM"/>
    <property type="match status" value="1"/>
</dbReference>
<dbReference type="SUPFAM" id="SSF75471">
    <property type="entry name" value="YhbY-like"/>
    <property type="match status" value="1"/>
</dbReference>
<organism evidence="3">
    <name type="scientific">hydrothermal vent metagenome</name>
    <dbReference type="NCBI Taxonomy" id="652676"/>
    <lineage>
        <taxon>unclassified sequences</taxon>
        <taxon>metagenomes</taxon>
        <taxon>ecological metagenomes</taxon>
    </lineage>
</organism>
<dbReference type="AlphaFoldDB" id="A0A3B0Z5F1"/>